<accession>A0A0N5BYZ4</accession>
<keyword evidence="1" id="KW-0812">Transmembrane</keyword>
<organism evidence="2 3">
    <name type="scientific">Strongyloides papillosus</name>
    <name type="common">Intestinal threadworm</name>
    <dbReference type="NCBI Taxonomy" id="174720"/>
    <lineage>
        <taxon>Eukaryota</taxon>
        <taxon>Metazoa</taxon>
        <taxon>Ecdysozoa</taxon>
        <taxon>Nematoda</taxon>
        <taxon>Chromadorea</taxon>
        <taxon>Rhabditida</taxon>
        <taxon>Tylenchina</taxon>
        <taxon>Panagrolaimomorpha</taxon>
        <taxon>Strongyloidoidea</taxon>
        <taxon>Strongyloididae</taxon>
        <taxon>Strongyloides</taxon>
    </lineage>
</organism>
<dbReference type="Proteomes" id="UP000046392">
    <property type="component" value="Unplaced"/>
</dbReference>
<dbReference type="AlphaFoldDB" id="A0A0N5BYZ4"/>
<name>A0A0N5BYZ4_STREA</name>
<keyword evidence="1" id="KW-0472">Membrane</keyword>
<feature type="transmembrane region" description="Helical" evidence="1">
    <location>
        <begin position="45"/>
        <end position="72"/>
    </location>
</feature>
<keyword evidence="1" id="KW-1133">Transmembrane helix</keyword>
<sequence length="97" mass="11364">MSLFTEHLYKYPIHPDSHLLNEELKSALILSYEQILSQLNDQPHVLISVAFIVLFLIISLYMIIYCFSFVLFDNEFSTQSFNGNRRIPVNSENYSDN</sequence>
<evidence type="ECO:0000313" key="3">
    <source>
        <dbReference type="WBParaSite" id="SPAL_0001099000.1"/>
    </source>
</evidence>
<proteinExistence type="predicted"/>
<evidence type="ECO:0000313" key="2">
    <source>
        <dbReference type="Proteomes" id="UP000046392"/>
    </source>
</evidence>
<evidence type="ECO:0000256" key="1">
    <source>
        <dbReference type="SAM" id="Phobius"/>
    </source>
</evidence>
<protein>
    <submittedName>
        <fullName evidence="3">Ac78-like protein</fullName>
    </submittedName>
</protein>
<dbReference type="WBParaSite" id="SPAL_0001099000.1">
    <property type="protein sequence ID" value="SPAL_0001099000.1"/>
    <property type="gene ID" value="SPAL_0001099000"/>
</dbReference>
<keyword evidence="2" id="KW-1185">Reference proteome</keyword>
<reference evidence="3" key="1">
    <citation type="submission" date="2017-02" db="UniProtKB">
        <authorList>
            <consortium name="WormBaseParasite"/>
        </authorList>
    </citation>
    <scope>IDENTIFICATION</scope>
</reference>